<name>A0ABD7CGW8_CLOBO</name>
<accession>A0ABD7CGW8</accession>
<organism evidence="1 2">
    <name type="scientific">Clostridium botulinum</name>
    <dbReference type="NCBI Taxonomy" id="1491"/>
    <lineage>
        <taxon>Bacteria</taxon>
        <taxon>Bacillati</taxon>
        <taxon>Bacillota</taxon>
        <taxon>Clostridia</taxon>
        <taxon>Eubacteriales</taxon>
        <taxon>Clostridiaceae</taxon>
        <taxon>Clostridium</taxon>
    </lineage>
</organism>
<proteinExistence type="predicted"/>
<protein>
    <submittedName>
        <fullName evidence="1">Uncharacterized protein</fullName>
    </submittedName>
</protein>
<dbReference type="EMBL" id="CP069280">
    <property type="protein sequence ID" value="QRI52184.1"/>
    <property type="molecule type" value="Genomic_DNA"/>
</dbReference>
<dbReference type="RefSeq" id="WP_047403294.1">
    <property type="nucleotide sequence ID" value="NZ_CP069280.1"/>
</dbReference>
<evidence type="ECO:0000313" key="2">
    <source>
        <dbReference type="Proteomes" id="UP000663464"/>
    </source>
</evidence>
<dbReference type="Proteomes" id="UP000663464">
    <property type="component" value="Chromosome"/>
</dbReference>
<evidence type="ECO:0000313" key="1">
    <source>
        <dbReference type="EMBL" id="QRI52184.1"/>
    </source>
</evidence>
<sequence>MAKGAEIKKVTIKIPGDTKIEEIEQRACAAYAKILCEMYSPDNIEKIIERLEKENKLGGERTYG</sequence>
<reference evidence="1 2" key="1">
    <citation type="journal article" date="2014" name="J. Infect. Dis.">
        <title>Molecular characterization of a novel botulinum neurotoxin type H gene.</title>
        <authorList>
            <person name="Dover N."/>
            <person name="Barash J.R."/>
            <person name="Hill K.K."/>
            <person name="Xie G."/>
            <person name="Arnon S.S."/>
        </authorList>
    </citation>
    <scope>NUCLEOTIDE SEQUENCE [LARGE SCALE GENOMIC DNA]</scope>
    <source>
        <strain evidence="1 2">IBCA10-7060</strain>
    </source>
</reference>
<gene>
    <name evidence="1" type="ORF">JQS73_12120</name>
</gene>
<dbReference type="AlphaFoldDB" id="A0ABD7CGW8"/>